<dbReference type="Proteomes" id="UP000078512">
    <property type="component" value="Unassembled WGS sequence"/>
</dbReference>
<accession>A0A197JK19</accession>
<evidence type="ECO:0000313" key="1">
    <source>
        <dbReference type="EMBL" id="OAQ24704.1"/>
    </source>
</evidence>
<organism evidence="1 2">
    <name type="scientific">Linnemannia elongata AG-77</name>
    <dbReference type="NCBI Taxonomy" id="1314771"/>
    <lineage>
        <taxon>Eukaryota</taxon>
        <taxon>Fungi</taxon>
        <taxon>Fungi incertae sedis</taxon>
        <taxon>Mucoromycota</taxon>
        <taxon>Mortierellomycotina</taxon>
        <taxon>Mortierellomycetes</taxon>
        <taxon>Mortierellales</taxon>
        <taxon>Mortierellaceae</taxon>
        <taxon>Linnemannia</taxon>
    </lineage>
</organism>
<proteinExistence type="predicted"/>
<gene>
    <name evidence="1" type="ORF">K457DRAFT_809653</name>
</gene>
<dbReference type="AlphaFoldDB" id="A0A197JK19"/>
<reference evidence="1 2" key="1">
    <citation type="submission" date="2016-05" db="EMBL/GenBank/DDBJ databases">
        <title>Genome sequencing reveals origins of a unique bacterial endosymbiosis in the earliest lineages of terrestrial Fungi.</title>
        <authorList>
            <consortium name="DOE Joint Genome Institute"/>
            <person name="Uehling J."/>
            <person name="Gryganskyi A."/>
            <person name="Hameed K."/>
            <person name="Tschaplinski T."/>
            <person name="Misztal P."/>
            <person name="Wu S."/>
            <person name="Desiro A."/>
            <person name="Vande Pol N."/>
            <person name="Du Z.-Y."/>
            <person name="Zienkiewicz A."/>
            <person name="Zienkiewicz K."/>
            <person name="Morin E."/>
            <person name="Tisserant E."/>
            <person name="Splivallo R."/>
            <person name="Hainaut M."/>
            <person name="Henrissat B."/>
            <person name="Ohm R."/>
            <person name="Kuo A."/>
            <person name="Yan J."/>
            <person name="Lipzen A."/>
            <person name="Nolan M."/>
            <person name="Labutti K."/>
            <person name="Barry K."/>
            <person name="Goldstein A."/>
            <person name="Labbe J."/>
            <person name="Schadt C."/>
            <person name="Tuskan G."/>
            <person name="Grigoriev I."/>
            <person name="Martin F."/>
            <person name="Vilgalys R."/>
            <person name="Bonito G."/>
        </authorList>
    </citation>
    <scope>NUCLEOTIDE SEQUENCE [LARGE SCALE GENOMIC DNA]</scope>
    <source>
        <strain evidence="1 2">AG-77</strain>
    </source>
</reference>
<protein>
    <submittedName>
        <fullName evidence="1">Uncharacterized protein</fullName>
    </submittedName>
</protein>
<keyword evidence="2" id="KW-1185">Reference proteome</keyword>
<name>A0A197JK19_9FUNG</name>
<evidence type="ECO:0000313" key="2">
    <source>
        <dbReference type="Proteomes" id="UP000078512"/>
    </source>
</evidence>
<dbReference type="EMBL" id="KV442089">
    <property type="protein sequence ID" value="OAQ24704.1"/>
    <property type="molecule type" value="Genomic_DNA"/>
</dbReference>
<sequence length="82" mass="9537">MSILASFLSFCSIFFSFFLLFFSSCPFYLFIVLSPPSSTIDTRRHPSIPSPFQHNPTTIIDKEQRQVTTTYRIYSHHPNSNQ</sequence>